<feature type="compositionally biased region" description="Low complexity" evidence="1">
    <location>
        <begin position="14"/>
        <end position="38"/>
    </location>
</feature>
<dbReference type="RefSeq" id="XP_013234448.1">
    <property type="nucleotide sequence ID" value="XM_013378994.1"/>
</dbReference>
<evidence type="ECO:0000313" key="2">
    <source>
        <dbReference type="EMBL" id="CDJ43699.1"/>
    </source>
</evidence>
<gene>
    <name evidence="2" type="ORF">ETH_00027570</name>
</gene>
<dbReference type="Proteomes" id="UP000030747">
    <property type="component" value="Unassembled WGS sequence"/>
</dbReference>
<dbReference type="VEuPathDB" id="ToxoDB:ETH2_0955000"/>
<proteinExistence type="predicted"/>
<organism evidence="2 3">
    <name type="scientific">Eimeria tenella</name>
    <name type="common">Coccidian parasite</name>
    <dbReference type="NCBI Taxonomy" id="5802"/>
    <lineage>
        <taxon>Eukaryota</taxon>
        <taxon>Sar</taxon>
        <taxon>Alveolata</taxon>
        <taxon>Apicomplexa</taxon>
        <taxon>Conoidasida</taxon>
        <taxon>Coccidia</taxon>
        <taxon>Eucoccidiorida</taxon>
        <taxon>Eimeriorina</taxon>
        <taxon>Eimeriidae</taxon>
        <taxon>Eimeria</taxon>
    </lineage>
</organism>
<dbReference type="CDD" id="cd06257">
    <property type="entry name" value="DnaJ"/>
    <property type="match status" value="1"/>
</dbReference>
<feature type="region of interest" description="Disordered" evidence="1">
    <location>
        <begin position="13"/>
        <end position="44"/>
    </location>
</feature>
<evidence type="ECO:0000313" key="3">
    <source>
        <dbReference type="Proteomes" id="UP000030747"/>
    </source>
</evidence>
<dbReference type="OrthoDB" id="349242at2759"/>
<accession>U6L521</accession>
<feature type="non-terminal residue" evidence="2">
    <location>
        <position position="1"/>
    </location>
</feature>
<dbReference type="Gene3D" id="1.10.287.110">
    <property type="entry name" value="DnaJ domain"/>
    <property type="match status" value="1"/>
</dbReference>
<dbReference type="GeneID" id="25254607"/>
<dbReference type="SUPFAM" id="SSF46565">
    <property type="entry name" value="Chaperone J-domain"/>
    <property type="match status" value="1"/>
</dbReference>
<sequence length="128" mass="14045">QCRRQASLDVIEFQEQQQRQQQQQQQQDSSSSSSSSSSGKRLTEEQALAVRRILAAKGRGCSMVLQAGHLGGSDALKVAQKKYRVLALQVHPDKNPHPLAAEAMHLLTAALQEATTLFRRSSHSAGRL</sequence>
<reference evidence="2" key="1">
    <citation type="submission" date="2013-10" db="EMBL/GenBank/DDBJ databases">
        <title>Genomic analysis of the causative agents of coccidiosis in chickens.</title>
        <authorList>
            <person name="Reid A.J."/>
            <person name="Blake D."/>
            <person name="Billington K."/>
            <person name="Browne H."/>
            <person name="Dunn M."/>
            <person name="Hung S."/>
            <person name="Kawahara F."/>
            <person name="Miranda-Saavedra D."/>
            <person name="Mourier T."/>
            <person name="Nagra H."/>
            <person name="Otto T.D."/>
            <person name="Rawlings N."/>
            <person name="Sanchez A."/>
            <person name="Sanders M."/>
            <person name="Subramaniam C."/>
            <person name="Tay Y."/>
            <person name="Dear P."/>
            <person name="Doerig C."/>
            <person name="Gruber A."/>
            <person name="Parkinson J."/>
            <person name="Shirley M."/>
            <person name="Wan K.L."/>
            <person name="Berriman M."/>
            <person name="Tomley F."/>
            <person name="Pain A."/>
        </authorList>
    </citation>
    <scope>NUCLEOTIDE SEQUENCE [LARGE SCALE GENOMIC DNA]</scope>
    <source>
        <strain evidence="2">Houghton</strain>
    </source>
</reference>
<keyword evidence="3" id="KW-1185">Reference proteome</keyword>
<dbReference type="VEuPathDB" id="ToxoDB:ETH_00027570"/>
<dbReference type="InterPro" id="IPR036869">
    <property type="entry name" value="J_dom_sf"/>
</dbReference>
<evidence type="ECO:0000256" key="1">
    <source>
        <dbReference type="SAM" id="MobiDB-lite"/>
    </source>
</evidence>
<name>U6L521_EIMTE</name>
<reference evidence="2" key="2">
    <citation type="submission" date="2013-10" db="EMBL/GenBank/DDBJ databases">
        <authorList>
            <person name="Aslett M."/>
        </authorList>
    </citation>
    <scope>NUCLEOTIDE SEQUENCE [LARGE SCALE GENOMIC DNA]</scope>
    <source>
        <strain evidence="2">Houghton</strain>
    </source>
</reference>
<dbReference type="InterPro" id="IPR001623">
    <property type="entry name" value="DnaJ_domain"/>
</dbReference>
<evidence type="ECO:0008006" key="4">
    <source>
        <dbReference type="Google" id="ProtNLM"/>
    </source>
</evidence>
<dbReference type="EMBL" id="HG676036">
    <property type="protein sequence ID" value="CDJ43699.1"/>
    <property type="molecule type" value="Genomic_DNA"/>
</dbReference>
<protein>
    <recommendedName>
        <fullName evidence="4">DnaJ domain-containing protein</fullName>
    </recommendedName>
</protein>
<dbReference type="AlphaFoldDB" id="U6L521"/>